<dbReference type="EMBL" id="JAEKFT010000016">
    <property type="protein sequence ID" value="MBT0962361.1"/>
    <property type="molecule type" value="Genomic_DNA"/>
</dbReference>
<dbReference type="InterPro" id="IPR029062">
    <property type="entry name" value="Class_I_gatase-like"/>
</dbReference>
<organism evidence="5 6">
    <name type="scientific">Denitromonas iodatirespirans</name>
    <dbReference type="NCBI Taxonomy" id="2795389"/>
    <lineage>
        <taxon>Bacteria</taxon>
        <taxon>Pseudomonadati</taxon>
        <taxon>Pseudomonadota</taxon>
        <taxon>Betaproteobacteria</taxon>
        <taxon>Rhodocyclales</taxon>
        <taxon>Zoogloeaceae</taxon>
        <taxon>Denitromonas</taxon>
    </lineage>
</organism>
<proteinExistence type="predicted"/>
<dbReference type="Proteomes" id="UP000694660">
    <property type="component" value="Unassembled WGS sequence"/>
</dbReference>
<dbReference type="InterPro" id="IPR002818">
    <property type="entry name" value="DJ-1/PfpI"/>
</dbReference>
<dbReference type="SMART" id="SM00342">
    <property type="entry name" value="HTH_ARAC"/>
    <property type="match status" value="1"/>
</dbReference>
<dbReference type="PROSITE" id="PS00041">
    <property type="entry name" value="HTH_ARAC_FAMILY_1"/>
    <property type="match status" value="1"/>
</dbReference>
<name>A0A944DC76_DENI1</name>
<dbReference type="SUPFAM" id="SSF52317">
    <property type="entry name" value="Class I glutamine amidotransferase-like"/>
    <property type="match status" value="1"/>
</dbReference>
<dbReference type="Pfam" id="PF12833">
    <property type="entry name" value="HTH_18"/>
    <property type="match status" value="1"/>
</dbReference>
<dbReference type="InterPro" id="IPR052158">
    <property type="entry name" value="INH-QAR"/>
</dbReference>
<dbReference type="Gene3D" id="1.10.10.60">
    <property type="entry name" value="Homeodomain-like"/>
    <property type="match status" value="1"/>
</dbReference>
<dbReference type="CDD" id="cd03137">
    <property type="entry name" value="GATase1_AraC_1"/>
    <property type="match status" value="1"/>
</dbReference>
<evidence type="ECO:0000256" key="1">
    <source>
        <dbReference type="ARBA" id="ARBA00023015"/>
    </source>
</evidence>
<dbReference type="SUPFAM" id="SSF46689">
    <property type="entry name" value="Homeodomain-like"/>
    <property type="match status" value="2"/>
</dbReference>
<dbReference type="Pfam" id="PF01965">
    <property type="entry name" value="DJ-1_PfpI"/>
    <property type="match status" value="1"/>
</dbReference>
<comment type="caution">
    <text evidence="5">The sequence shown here is derived from an EMBL/GenBank/DDBJ whole genome shotgun (WGS) entry which is preliminary data.</text>
</comment>
<evidence type="ECO:0000256" key="3">
    <source>
        <dbReference type="ARBA" id="ARBA00023163"/>
    </source>
</evidence>
<keyword evidence="3" id="KW-0804">Transcription</keyword>
<dbReference type="InterPro" id="IPR009057">
    <property type="entry name" value="Homeodomain-like_sf"/>
</dbReference>
<dbReference type="AlphaFoldDB" id="A0A944DC76"/>
<reference evidence="6" key="1">
    <citation type="journal article" date="2022" name="ISME J.">
        <title>Genetic and phylogenetic analysis of dissimilatory iodate-reducing bacteria identifies potential niches across the world's oceans.</title>
        <authorList>
            <person name="Reyes-Umana V."/>
            <person name="Henning Z."/>
            <person name="Lee K."/>
            <person name="Barnum T.P."/>
            <person name="Coates J.D."/>
        </authorList>
    </citation>
    <scope>NUCLEOTIDE SEQUENCE [LARGE SCALE GENOMIC DNA]</scope>
    <source>
        <strain evidence="6">IR12</strain>
    </source>
</reference>
<dbReference type="PROSITE" id="PS01124">
    <property type="entry name" value="HTH_ARAC_FAMILY_2"/>
    <property type="match status" value="1"/>
</dbReference>
<dbReference type="RefSeq" id="WP_214362312.1">
    <property type="nucleotide sequence ID" value="NZ_JAEKFT010000016.1"/>
</dbReference>
<feature type="domain" description="HTH araC/xylS-type" evidence="4">
    <location>
        <begin position="214"/>
        <end position="312"/>
    </location>
</feature>
<keyword evidence="6" id="KW-1185">Reference proteome</keyword>
<dbReference type="Gene3D" id="3.40.50.880">
    <property type="match status" value="1"/>
</dbReference>
<dbReference type="InterPro" id="IPR018060">
    <property type="entry name" value="HTH_AraC"/>
</dbReference>
<dbReference type="PANTHER" id="PTHR43130">
    <property type="entry name" value="ARAC-FAMILY TRANSCRIPTIONAL REGULATOR"/>
    <property type="match status" value="1"/>
</dbReference>
<keyword evidence="1" id="KW-0805">Transcription regulation</keyword>
<keyword evidence="2" id="KW-0238">DNA-binding</keyword>
<evidence type="ECO:0000313" key="5">
    <source>
        <dbReference type="EMBL" id="MBT0962361.1"/>
    </source>
</evidence>
<gene>
    <name evidence="5" type="ORF">I8J34_14365</name>
</gene>
<protein>
    <submittedName>
        <fullName evidence="5">Helix-turn-helix domain-containing protein</fullName>
    </submittedName>
</protein>
<evidence type="ECO:0000313" key="6">
    <source>
        <dbReference type="Proteomes" id="UP000694660"/>
    </source>
</evidence>
<dbReference type="GO" id="GO:0003700">
    <property type="term" value="F:DNA-binding transcription factor activity"/>
    <property type="evidence" value="ECO:0007669"/>
    <property type="project" value="InterPro"/>
</dbReference>
<dbReference type="PANTHER" id="PTHR43130:SF3">
    <property type="entry name" value="HTH-TYPE TRANSCRIPTIONAL REGULATOR RV1931C"/>
    <property type="match status" value="1"/>
</dbReference>
<sequence>MSRPVIAVVAFDRISPFHISVPCVVFGEPHPGVPDVELRVCAAEPGPLTTTAGFDLVVHHDLSALAEADTVIVPSWRDPAERAPAALCEALVAAQARGAQIVGLCLGAYVLADAGLLDGCRATTHWGFTADFARRFPAVEVDPDVLYVESGRVMTSAGTAAGIDCCLHLIRARHGAEAANRIARRLVVAPHRQGGQAQFIEQPVPATARDDRLGEVIAWMRARLDQSHSLDHLAARALMGRRTFTRRFRLHTGQTVGDWLASERLARAQQLLEGSEQSVERIAELAGFGTAATLRQRFQAAFGISPSVWRKAFKG</sequence>
<evidence type="ECO:0000259" key="4">
    <source>
        <dbReference type="PROSITE" id="PS01124"/>
    </source>
</evidence>
<dbReference type="GO" id="GO:0043565">
    <property type="term" value="F:sequence-specific DNA binding"/>
    <property type="evidence" value="ECO:0007669"/>
    <property type="project" value="InterPro"/>
</dbReference>
<evidence type="ECO:0000256" key="2">
    <source>
        <dbReference type="ARBA" id="ARBA00023125"/>
    </source>
</evidence>
<accession>A0A944DC76</accession>
<dbReference type="InterPro" id="IPR018062">
    <property type="entry name" value="HTH_AraC-typ_CS"/>
</dbReference>